<dbReference type="GO" id="GO:0032259">
    <property type="term" value="P:methylation"/>
    <property type="evidence" value="ECO:0007669"/>
    <property type="project" value="UniProtKB-KW"/>
</dbReference>
<dbReference type="InterPro" id="IPR051052">
    <property type="entry name" value="Diverse_substrate_MTase"/>
</dbReference>
<evidence type="ECO:0000256" key="1">
    <source>
        <dbReference type="ARBA" id="ARBA00022603"/>
    </source>
</evidence>
<organism evidence="3 4">
    <name type="scientific">Phormidesmis priestleyi ULC007</name>
    <dbReference type="NCBI Taxonomy" id="1920490"/>
    <lineage>
        <taxon>Bacteria</taxon>
        <taxon>Bacillati</taxon>
        <taxon>Cyanobacteriota</taxon>
        <taxon>Cyanophyceae</taxon>
        <taxon>Leptolyngbyales</taxon>
        <taxon>Leptolyngbyaceae</taxon>
        <taxon>Phormidesmis</taxon>
    </lineage>
</organism>
<dbReference type="RefSeq" id="WP_073070080.1">
    <property type="nucleotide sequence ID" value="NZ_MPPI01000005.1"/>
</dbReference>
<dbReference type="OrthoDB" id="9797252at2"/>
<evidence type="ECO:0000313" key="3">
    <source>
        <dbReference type="EMBL" id="PSB20612.1"/>
    </source>
</evidence>
<dbReference type="AlphaFoldDB" id="A0A2T1DJF9"/>
<comment type="caution">
    <text evidence="3">The sequence shown here is derived from an EMBL/GenBank/DDBJ whole genome shotgun (WGS) entry which is preliminary data.</text>
</comment>
<gene>
    <name evidence="3" type="ORF">C7B65_06830</name>
</gene>
<dbReference type="PANTHER" id="PTHR44942">
    <property type="entry name" value="METHYLTRANSF_11 DOMAIN-CONTAINING PROTEIN"/>
    <property type="match status" value="1"/>
</dbReference>
<reference evidence="3 4" key="2">
    <citation type="submission" date="2018-03" db="EMBL/GenBank/DDBJ databases">
        <title>The ancient ancestry and fast evolution of plastids.</title>
        <authorList>
            <person name="Moore K.R."/>
            <person name="Magnabosco C."/>
            <person name="Momper L."/>
            <person name="Gold D.A."/>
            <person name="Bosak T."/>
            <person name="Fournier G.P."/>
        </authorList>
    </citation>
    <scope>NUCLEOTIDE SEQUENCE [LARGE SCALE GENOMIC DNA]</scope>
    <source>
        <strain evidence="3 4">ULC007</strain>
    </source>
</reference>
<dbReference type="InterPro" id="IPR029063">
    <property type="entry name" value="SAM-dependent_MTases_sf"/>
</dbReference>
<evidence type="ECO:0000313" key="4">
    <source>
        <dbReference type="Proteomes" id="UP000238634"/>
    </source>
</evidence>
<keyword evidence="2 3" id="KW-0808">Transferase</keyword>
<name>A0A2T1DJF9_9CYAN</name>
<dbReference type="STRING" id="1920490.GCA_001895925_02648"/>
<reference evidence="3 4" key="1">
    <citation type="submission" date="2018-02" db="EMBL/GenBank/DDBJ databases">
        <authorList>
            <person name="Cohen D.B."/>
            <person name="Kent A.D."/>
        </authorList>
    </citation>
    <scope>NUCLEOTIDE SEQUENCE [LARGE SCALE GENOMIC DNA]</scope>
    <source>
        <strain evidence="3 4">ULC007</strain>
    </source>
</reference>
<sequence>MNDSERTKNWYGQVAANYSSDQRKNWYGDVAEAYNKVRPRYPQTLIDRAIAVAQLPPGATILELGCGPGIATVPFARSGFSMVCLEPSQVYQPLTKVYQSQAPSLVAEREDRATQERILQGLTQDIADSGLFRTAVCEHLPCKMTYSIDDYLMLLNTFSPYKMLDPSERDSVFTSLREVLERLGEGVQVCYLSAFHIAEKI</sequence>
<dbReference type="Pfam" id="PF13489">
    <property type="entry name" value="Methyltransf_23"/>
    <property type="match status" value="1"/>
</dbReference>
<dbReference type="Gene3D" id="3.40.50.150">
    <property type="entry name" value="Vaccinia Virus protein VP39"/>
    <property type="match status" value="1"/>
</dbReference>
<protein>
    <submittedName>
        <fullName evidence="3">Methyltransferase domain-containing protein</fullName>
    </submittedName>
</protein>
<dbReference type="Proteomes" id="UP000238634">
    <property type="component" value="Unassembled WGS sequence"/>
</dbReference>
<dbReference type="SUPFAM" id="SSF53335">
    <property type="entry name" value="S-adenosyl-L-methionine-dependent methyltransferases"/>
    <property type="match status" value="1"/>
</dbReference>
<dbReference type="EMBL" id="PVWG01000005">
    <property type="protein sequence ID" value="PSB20612.1"/>
    <property type="molecule type" value="Genomic_DNA"/>
</dbReference>
<proteinExistence type="predicted"/>
<keyword evidence="4" id="KW-1185">Reference proteome</keyword>
<evidence type="ECO:0000256" key="2">
    <source>
        <dbReference type="ARBA" id="ARBA00022679"/>
    </source>
</evidence>
<dbReference type="GO" id="GO:0008168">
    <property type="term" value="F:methyltransferase activity"/>
    <property type="evidence" value="ECO:0007669"/>
    <property type="project" value="UniProtKB-KW"/>
</dbReference>
<accession>A0A2T1DJF9</accession>
<dbReference type="PANTHER" id="PTHR44942:SF4">
    <property type="entry name" value="METHYLTRANSFERASE TYPE 11 DOMAIN-CONTAINING PROTEIN"/>
    <property type="match status" value="1"/>
</dbReference>
<keyword evidence="1 3" id="KW-0489">Methyltransferase</keyword>